<feature type="region of interest" description="Disordered" evidence="7">
    <location>
        <begin position="1"/>
        <end position="58"/>
    </location>
</feature>
<evidence type="ECO:0000259" key="8">
    <source>
        <dbReference type="SMART" id="SM00363"/>
    </source>
</evidence>
<dbReference type="Pfam" id="PF00849">
    <property type="entry name" value="PseudoU_synth_2"/>
    <property type="match status" value="1"/>
</dbReference>
<feature type="compositionally biased region" description="Basic and acidic residues" evidence="7">
    <location>
        <begin position="13"/>
        <end position="24"/>
    </location>
</feature>
<feature type="compositionally biased region" description="Basic residues" evidence="7">
    <location>
        <begin position="1"/>
        <end position="12"/>
    </location>
</feature>
<evidence type="ECO:0000313" key="10">
    <source>
        <dbReference type="Proteomes" id="UP000315389"/>
    </source>
</evidence>
<dbReference type="OrthoDB" id="9807213at2"/>
<dbReference type="InterPro" id="IPR020103">
    <property type="entry name" value="PsdUridine_synth_cat_dom_sf"/>
</dbReference>
<dbReference type="RefSeq" id="WP_142119476.1">
    <property type="nucleotide sequence ID" value="NZ_BAAASV010000007.1"/>
</dbReference>
<accession>A0A542ZVU2</accession>
<dbReference type="EMBL" id="VFOS01000001">
    <property type="protein sequence ID" value="TQL64487.1"/>
    <property type="molecule type" value="Genomic_DNA"/>
</dbReference>
<keyword evidence="10" id="KW-1185">Reference proteome</keyword>
<dbReference type="GO" id="GO:0005829">
    <property type="term" value="C:cytosol"/>
    <property type="evidence" value="ECO:0007669"/>
    <property type="project" value="UniProtKB-ARBA"/>
</dbReference>
<dbReference type="SUPFAM" id="SSF55174">
    <property type="entry name" value="Alpha-L RNA-binding motif"/>
    <property type="match status" value="1"/>
</dbReference>
<dbReference type="GO" id="GO:0120159">
    <property type="term" value="F:rRNA pseudouridine synthase activity"/>
    <property type="evidence" value="ECO:0007669"/>
    <property type="project" value="UniProtKB-ARBA"/>
</dbReference>
<dbReference type="Gene3D" id="3.30.70.1560">
    <property type="entry name" value="Alpha-L RNA-binding motif"/>
    <property type="match status" value="1"/>
</dbReference>
<dbReference type="EC" id="5.4.99.-" evidence="6"/>
<evidence type="ECO:0000313" key="9">
    <source>
        <dbReference type="EMBL" id="TQL64487.1"/>
    </source>
</evidence>
<protein>
    <recommendedName>
        <fullName evidence="6">Pseudouridine synthase</fullName>
        <ecNumber evidence="6">5.4.99.-</ecNumber>
    </recommendedName>
</protein>
<dbReference type="InterPro" id="IPR006145">
    <property type="entry name" value="PsdUridine_synth_RsuA/RluA"/>
</dbReference>
<dbReference type="PROSITE" id="PS01149">
    <property type="entry name" value="PSI_RSU"/>
    <property type="match status" value="1"/>
</dbReference>
<dbReference type="CDD" id="cd00165">
    <property type="entry name" value="S4"/>
    <property type="match status" value="1"/>
</dbReference>
<dbReference type="AlphaFoldDB" id="A0A542ZVU2"/>
<dbReference type="FunFam" id="3.10.290.10:FF:000003">
    <property type="entry name" value="Pseudouridine synthase"/>
    <property type="match status" value="1"/>
</dbReference>
<dbReference type="FunFam" id="3.30.70.1560:FF:000001">
    <property type="entry name" value="Pseudouridine synthase"/>
    <property type="match status" value="1"/>
</dbReference>
<dbReference type="SUPFAM" id="SSF55120">
    <property type="entry name" value="Pseudouridine synthase"/>
    <property type="match status" value="1"/>
</dbReference>
<dbReference type="InterPro" id="IPR050343">
    <property type="entry name" value="RsuA_PseudoU_synthase"/>
</dbReference>
<dbReference type="InterPro" id="IPR042092">
    <property type="entry name" value="PsdUridine_s_RsuA/RluB/E/F_cat"/>
</dbReference>
<comment type="caution">
    <text evidence="9">The sequence shown here is derived from an EMBL/GenBank/DDBJ whole genome shotgun (WGS) entry which is preliminary data.</text>
</comment>
<comment type="catalytic activity">
    <reaction evidence="1">
        <text>a uridine in RNA = a pseudouridine in RNA</text>
        <dbReference type="Rhea" id="RHEA:48348"/>
        <dbReference type="Rhea" id="RHEA-COMP:12068"/>
        <dbReference type="Rhea" id="RHEA-COMP:12069"/>
        <dbReference type="ChEBI" id="CHEBI:65314"/>
        <dbReference type="ChEBI" id="CHEBI:65315"/>
    </reaction>
</comment>
<reference evidence="9 10" key="1">
    <citation type="submission" date="2019-06" db="EMBL/GenBank/DDBJ databases">
        <title>Sequencing the genomes of 1000 actinobacteria strains.</title>
        <authorList>
            <person name="Klenk H.-P."/>
        </authorList>
    </citation>
    <scope>NUCLEOTIDE SEQUENCE [LARGE SCALE GENOMIC DNA]</scope>
    <source>
        <strain evidence="9 10">DSM 4813</strain>
    </source>
</reference>
<evidence type="ECO:0000256" key="4">
    <source>
        <dbReference type="ARBA" id="ARBA00023235"/>
    </source>
</evidence>
<dbReference type="Pfam" id="PF01479">
    <property type="entry name" value="S4"/>
    <property type="match status" value="1"/>
</dbReference>
<dbReference type="InterPro" id="IPR002942">
    <property type="entry name" value="S4_RNA-bd"/>
</dbReference>
<evidence type="ECO:0000256" key="7">
    <source>
        <dbReference type="SAM" id="MobiDB-lite"/>
    </source>
</evidence>
<evidence type="ECO:0000256" key="2">
    <source>
        <dbReference type="ARBA" id="ARBA00008348"/>
    </source>
</evidence>
<dbReference type="CDD" id="cd02870">
    <property type="entry name" value="PseudoU_synth_RsuA_like"/>
    <property type="match status" value="1"/>
</dbReference>
<dbReference type="Gene3D" id="3.10.290.10">
    <property type="entry name" value="RNA-binding S4 domain"/>
    <property type="match status" value="1"/>
</dbReference>
<comment type="similarity">
    <text evidence="2 6">Belongs to the pseudouridine synthase RsuA family.</text>
</comment>
<keyword evidence="3 5" id="KW-0694">RNA-binding</keyword>
<evidence type="ECO:0000256" key="5">
    <source>
        <dbReference type="PROSITE-ProRule" id="PRU00182"/>
    </source>
</evidence>
<sequence length="301" mass="33148">MSTPRGGRRKPARHEPTRRNDRAQQGRGGTGGAPSRGGQRSGQEGSSSKRQPKVDVHVPDGIRLQKVLASAGVASRRACEELIADGRVSVDGHVVTELGVRVDPLKQAIEVDGMRIHMDDSKVTVVLNKPWGVVSTMALQDSEGRPTVAEYVYNRSERFFHVGRLDTDSEGLLLLTNDGEMANRLTHPSYEVEKRYLVQVDGRITQAASRKLLAGITLDDGPAALDSYRFIDFDGKESQVEVTLHEGRNRIVRRMFEHVGFPVTRLVRTQFGPIRLDTIRPGSTRVLSNTEVGQLLALVGL</sequence>
<dbReference type="InterPro" id="IPR020094">
    <property type="entry name" value="TruA/RsuA/RluB/E/F_N"/>
</dbReference>
<dbReference type="PROSITE" id="PS50889">
    <property type="entry name" value="S4"/>
    <property type="match status" value="1"/>
</dbReference>
<feature type="domain" description="RNA-binding S4" evidence="8">
    <location>
        <begin position="62"/>
        <end position="130"/>
    </location>
</feature>
<proteinExistence type="inferred from homology"/>
<gene>
    <name evidence="9" type="ORF">FB461_0992</name>
</gene>
<evidence type="ECO:0000256" key="6">
    <source>
        <dbReference type="RuleBase" id="RU003887"/>
    </source>
</evidence>
<feature type="compositionally biased region" description="Gly residues" evidence="7">
    <location>
        <begin position="26"/>
        <end position="35"/>
    </location>
</feature>
<dbReference type="InterPro" id="IPR036986">
    <property type="entry name" value="S4_RNA-bd_sf"/>
</dbReference>
<dbReference type="GO" id="GO:0000455">
    <property type="term" value="P:enzyme-directed rRNA pseudouridine synthesis"/>
    <property type="evidence" value="ECO:0007669"/>
    <property type="project" value="UniProtKB-ARBA"/>
</dbReference>
<name>A0A542ZVU2_RARFA</name>
<dbReference type="InterPro" id="IPR000748">
    <property type="entry name" value="PsdUridine_synth_RsuA/RluB/E/F"/>
</dbReference>
<feature type="compositionally biased region" description="Low complexity" evidence="7">
    <location>
        <begin position="36"/>
        <end position="49"/>
    </location>
</feature>
<evidence type="ECO:0000256" key="3">
    <source>
        <dbReference type="ARBA" id="ARBA00022884"/>
    </source>
</evidence>
<keyword evidence="4 6" id="KW-0413">Isomerase</keyword>
<dbReference type="Gene3D" id="3.30.70.580">
    <property type="entry name" value="Pseudouridine synthase I, catalytic domain, N-terminal subdomain"/>
    <property type="match status" value="1"/>
</dbReference>
<dbReference type="NCBIfam" id="TIGR00093">
    <property type="entry name" value="pseudouridine synthase"/>
    <property type="match status" value="1"/>
</dbReference>
<dbReference type="InterPro" id="IPR018496">
    <property type="entry name" value="PsdUridine_synth_RsuA/RluB_CS"/>
</dbReference>
<dbReference type="PANTHER" id="PTHR47683:SF2">
    <property type="entry name" value="RNA-BINDING S4 DOMAIN-CONTAINING PROTEIN"/>
    <property type="match status" value="1"/>
</dbReference>
<dbReference type="PANTHER" id="PTHR47683">
    <property type="entry name" value="PSEUDOURIDINE SYNTHASE FAMILY PROTEIN-RELATED"/>
    <property type="match status" value="1"/>
</dbReference>
<dbReference type="GO" id="GO:0003723">
    <property type="term" value="F:RNA binding"/>
    <property type="evidence" value="ECO:0007669"/>
    <property type="project" value="UniProtKB-KW"/>
</dbReference>
<dbReference type="SMART" id="SM00363">
    <property type="entry name" value="S4"/>
    <property type="match status" value="1"/>
</dbReference>
<organism evidence="9 10">
    <name type="scientific">Rarobacter faecitabidus</name>
    <dbReference type="NCBI Taxonomy" id="13243"/>
    <lineage>
        <taxon>Bacteria</taxon>
        <taxon>Bacillati</taxon>
        <taxon>Actinomycetota</taxon>
        <taxon>Actinomycetes</taxon>
        <taxon>Micrococcales</taxon>
        <taxon>Rarobacteraceae</taxon>
        <taxon>Rarobacter</taxon>
    </lineage>
</organism>
<evidence type="ECO:0000256" key="1">
    <source>
        <dbReference type="ARBA" id="ARBA00000073"/>
    </source>
</evidence>
<dbReference type="Proteomes" id="UP000315389">
    <property type="component" value="Unassembled WGS sequence"/>
</dbReference>